<dbReference type="WBParaSite" id="PDA_v2.g18737.t1">
    <property type="protein sequence ID" value="PDA_v2.g18737.t1"/>
    <property type="gene ID" value="PDA_v2.g18737"/>
</dbReference>
<dbReference type="Pfam" id="PF00651">
    <property type="entry name" value="BTB"/>
    <property type="match status" value="1"/>
</dbReference>
<evidence type="ECO:0000259" key="1">
    <source>
        <dbReference type="PROSITE" id="PS50097"/>
    </source>
</evidence>
<dbReference type="InterPro" id="IPR044714">
    <property type="entry name" value="AtSIBP1-like"/>
</dbReference>
<dbReference type="InterPro" id="IPR008974">
    <property type="entry name" value="TRAF-like"/>
</dbReference>
<dbReference type="CDD" id="cd00121">
    <property type="entry name" value="MATH"/>
    <property type="match status" value="1"/>
</dbReference>
<dbReference type="SMART" id="SM00225">
    <property type="entry name" value="BTB"/>
    <property type="match status" value="1"/>
</dbReference>
<sequence>MLEYPIALEFTVSKDRLNTLKNSMNNECLESNKFAAFTDSGTKYFLQIFPNGDTDERRGETWVFLHLELGNEKKVKADYKLLIKLANWSSKVDYVFEKSTGYGASCCTTDELFDTNKKFIVDGKLTVKVKGILKTVETNNEMGFLQTKLKWIRNLCNLWNIGFEDFTIVTADGKELKVHKCVLAAQSPVFAAMFKPHTKEAKESKVEMPDFSFEIIEKSIKLCYNHDFDADTSIDEAFTLFKFAEKYDIQIIKGDLQDYLADKINVSNLCEIVQRAGDENAVKLRNKCMDSLSSFLSKKKFVPNMEVLDKTFLIAAIKNSSCHTCETL</sequence>
<dbReference type="PROSITE" id="PS50097">
    <property type="entry name" value="BTB"/>
    <property type="match status" value="1"/>
</dbReference>
<dbReference type="Proteomes" id="UP000887578">
    <property type="component" value="Unplaced"/>
</dbReference>
<keyword evidence="2" id="KW-1185">Reference proteome</keyword>
<dbReference type="Gene3D" id="2.60.210.10">
    <property type="entry name" value="Apoptosis, Tumor Necrosis Factor Receptor Associated Protein 2, Chain A"/>
    <property type="match status" value="1"/>
</dbReference>
<dbReference type="InterPro" id="IPR011333">
    <property type="entry name" value="SKP1/BTB/POZ_sf"/>
</dbReference>
<dbReference type="SUPFAM" id="SSF54695">
    <property type="entry name" value="POZ domain"/>
    <property type="match status" value="1"/>
</dbReference>
<organism evidence="2 3">
    <name type="scientific">Panagrolaimus davidi</name>
    <dbReference type="NCBI Taxonomy" id="227884"/>
    <lineage>
        <taxon>Eukaryota</taxon>
        <taxon>Metazoa</taxon>
        <taxon>Ecdysozoa</taxon>
        <taxon>Nematoda</taxon>
        <taxon>Chromadorea</taxon>
        <taxon>Rhabditida</taxon>
        <taxon>Tylenchina</taxon>
        <taxon>Panagrolaimomorpha</taxon>
        <taxon>Panagrolaimoidea</taxon>
        <taxon>Panagrolaimidae</taxon>
        <taxon>Panagrolaimus</taxon>
    </lineage>
</organism>
<evidence type="ECO:0000313" key="2">
    <source>
        <dbReference type="Proteomes" id="UP000887578"/>
    </source>
</evidence>
<feature type="domain" description="BTB" evidence="1">
    <location>
        <begin position="164"/>
        <end position="232"/>
    </location>
</feature>
<reference evidence="3" key="1">
    <citation type="submission" date="2022-11" db="UniProtKB">
        <authorList>
            <consortium name="WormBaseParasite"/>
        </authorList>
    </citation>
    <scope>IDENTIFICATION</scope>
</reference>
<dbReference type="InterPro" id="IPR000210">
    <property type="entry name" value="BTB/POZ_dom"/>
</dbReference>
<evidence type="ECO:0000313" key="3">
    <source>
        <dbReference type="WBParaSite" id="PDA_v2.g18737.t1"/>
    </source>
</evidence>
<dbReference type="Gene3D" id="3.30.710.10">
    <property type="entry name" value="Potassium Channel Kv1.1, Chain A"/>
    <property type="match status" value="1"/>
</dbReference>
<dbReference type="PANTHER" id="PTHR46672">
    <property type="entry name" value="OS08G0495500 PROTEIN-RELATED"/>
    <property type="match status" value="1"/>
</dbReference>
<dbReference type="InterPro" id="IPR002083">
    <property type="entry name" value="MATH/TRAF_dom"/>
</dbReference>
<dbReference type="AlphaFoldDB" id="A0A914PV69"/>
<dbReference type="CDD" id="cd18186">
    <property type="entry name" value="BTB_POZ_ZBTB_KLHL-like"/>
    <property type="match status" value="1"/>
</dbReference>
<dbReference type="SUPFAM" id="SSF49599">
    <property type="entry name" value="TRAF domain-like"/>
    <property type="match status" value="1"/>
</dbReference>
<name>A0A914PV69_9BILA</name>
<protein>
    <submittedName>
        <fullName evidence="3">BTB domain-containing protein</fullName>
    </submittedName>
</protein>
<proteinExistence type="predicted"/>
<accession>A0A914PV69</accession>
<dbReference type="PANTHER" id="PTHR46672:SF1">
    <property type="entry name" value="OS08G0103600 PROTEIN"/>
    <property type="match status" value="1"/>
</dbReference>